<evidence type="ECO:0000313" key="3">
    <source>
        <dbReference type="EMBL" id="GGS26410.1"/>
    </source>
</evidence>
<protein>
    <recommendedName>
        <fullName evidence="5">DUF937 domain-containing protein</fullName>
    </recommendedName>
</protein>
<keyword evidence="2" id="KW-1133">Transmembrane helix</keyword>
<feature type="transmembrane region" description="Helical" evidence="2">
    <location>
        <begin position="492"/>
        <end position="511"/>
    </location>
</feature>
<keyword evidence="4" id="KW-1185">Reference proteome</keyword>
<feature type="region of interest" description="Disordered" evidence="1">
    <location>
        <begin position="612"/>
        <end position="662"/>
    </location>
</feature>
<feature type="transmembrane region" description="Helical" evidence="2">
    <location>
        <begin position="409"/>
        <end position="429"/>
    </location>
</feature>
<evidence type="ECO:0000256" key="2">
    <source>
        <dbReference type="SAM" id="Phobius"/>
    </source>
</evidence>
<organism evidence="3 4">
    <name type="scientific">Deinococcus knuensis</name>
    <dbReference type="NCBI Taxonomy" id="1837380"/>
    <lineage>
        <taxon>Bacteria</taxon>
        <taxon>Thermotogati</taxon>
        <taxon>Deinococcota</taxon>
        <taxon>Deinococci</taxon>
        <taxon>Deinococcales</taxon>
        <taxon>Deinococcaceae</taxon>
        <taxon>Deinococcus</taxon>
    </lineage>
</organism>
<dbReference type="Gene3D" id="2.60.40.10">
    <property type="entry name" value="Immunoglobulins"/>
    <property type="match status" value="2"/>
</dbReference>
<dbReference type="RefSeq" id="WP_229779286.1">
    <property type="nucleotide sequence ID" value="NZ_BMQO01000006.1"/>
</dbReference>
<dbReference type="Pfam" id="PF06078">
    <property type="entry name" value="DUF937"/>
    <property type="match status" value="2"/>
</dbReference>
<dbReference type="InterPro" id="IPR009282">
    <property type="entry name" value="DUF937"/>
</dbReference>
<feature type="transmembrane region" description="Helical" evidence="2">
    <location>
        <begin position="436"/>
        <end position="459"/>
    </location>
</feature>
<dbReference type="EMBL" id="BMQO01000006">
    <property type="protein sequence ID" value="GGS26410.1"/>
    <property type="molecule type" value="Genomic_DNA"/>
</dbReference>
<keyword evidence="2" id="KW-0472">Membrane</keyword>
<evidence type="ECO:0000313" key="4">
    <source>
        <dbReference type="Proteomes" id="UP000620633"/>
    </source>
</evidence>
<proteinExistence type="predicted"/>
<evidence type="ECO:0008006" key="5">
    <source>
        <dbReference type="Google" id="ProtNLM"/>
    </source>
</evidence>
<reference evidence="4" key="1">
    <citation type="journal article" date="2019" name="Int. J. Syst. Evol. Microbiol.">
        <title>The Global Catalogue of Microorganisms (GCM) 10K type strain sequencing project: providing services to taxonomists for standard genome sequencing and annotation.</title>
        <authorList>
            <consortium name="The Broad Institute Genomics Platform"/>
            <consortium name="The Broad Institute Genome Sequencing Center for Infectious Disease"/>
            <person name="Wu L."/>
            <person name="Ma J."/>
        </authorList>
    </citation>
    <scope>NUCLEOTIDE SEQUENCE [LARGE SCALE GENOMIC DNA]</scope>
    <source>
        <strain evidence="4">JCM 31406</strain>
    </source>
</reference>
<keyword evidence="2" id="KW-0812">Transmembrane</keyword>
<comment type="caution">
    <text evidence="3">The sequence shown here is derived from an EMBL/GenBank/DDBJ whole genome shotgun (WGS) entry which is preliminary data.</text>
</comment>
<gene>
    <name evidence="3" type="ORF">GCM10008961_17260</name>
</gene>
<dbReference type="Proteomes" id="UP000620633">
    <property type="component" value="Unassembled WGS sequence"/>
</dbReference>
<feature type="region of interest" description="Disordered" evidence="1">
    <location>
        <begin position="574"/>
        <end position="599"/>
    </location>
</feature>
<name>A0ABQ2SEW7_9DEIO</name>
<sequence>MNITDSIQSFFGGDGAARLGQVAGLDAQTAQRVLSAGLPLQLDALADHARGAQGQAQIAEAIQNLPQFGSVQEALEGADGPQNLQQAGDLLGSVLLGDRGATLTQTVAAQTGAAGGGVQKMLGMALPLLLSQLGRAGVNGGNVGGMLGGLKGQLGGLLGAGAGAAALGGAALSGVGLGGALGKVAAPDLTAPHVTAPDLTAPTPVVPDIAPPAVNVPSLDTPRLDTPRLDTPAPGAAGAATMGAAAGTAAGMAAGAVARDDSAAGLLEFLKGQFSGPAAERIGTSAGFGGGASRRAAQAALPLILNSLVNKGRTEAGAQDVLNMARPFEPLADTDGHLNTAVLDDAAESARIEGQGRGLLGGLFGNVDQVAGRLGTALGGSGASAGRLLALMTPLVLGVLGNRARSGGLGAAGFSGVLGGMGAGLAGLLPSGLSSLGALLGAGGLAAAGTAAGTAAAMAGAPRPAVPPVAPAPVPPAGTPPTPPEEKRRGGFPWWIIPLLLLLLLGGCWLVNRPSTDTAGTATTATDTAASILVTNPSSDANLPPQPFTMSGTGPAGATLTIQDEGQDVATATVGDDGNWSADLPAPTVGEHTYTVDSGSARSEFKVNITEGADGAAPADDTSGAADDGTDMTGTDTTDTDTTGTDTTDTTGTDTTGTDADGAATPAAFAISAPTADQELPAGGFTMNGTGTPGEEVELFEDGTSLGKVTIGEDGTWTFNVPSPAAGAHTYSVNGPDGTELGTVSATVAAASADASAADCTEDYTLSITDGQTVSEPFRFGGVGQGEGYSVTVKRGDRTIGTKAIPLDATCGWSYQSRPGAGTITYEVRPTGDAAAEPLSSVTLTVKQ</sequence>
<evidence type="ECO:0000256" key="1">
    <source>
        <dbReference type="SAM" id="MobiDB-lite"/>
    </source>
</evidence>
<dbReference type="InterPro" id="IPR013783">
    <property type="entry name" value="Ig-like_fold"/>
</dbReference>
<feature type="region of interest" description="Disordered" evidence="1">
    <location>
        <begin position="675"/>
        <end position="695"/>
    </location>
</feature>
<accession>A0ABQ2SEW7</accession>